<dbReference type="EMBL" id="OX459940">
    <property type="protein sequence ID" value="CAI9174546.1"/>
    <property type="molecule type" value="Genomic_DNA"/>
</dbReference>
<organism evidence="2 3">
    <name type="scientific">Rangifer tarandus platyrhynchus</name>
    <name type="common">Svalbard reindeer</name>
    <dbReference type="NCBI Taxonomy" id="3082113"/>
    <lineage>
        <taxon>Eukaryota</taxon>
        <taxon>Metazoa</taxon>
        <taxon>Chordata</taxon>
        <taxon>Craniata</taxon>
        <taxon>Vertebrata</taxon>
        <taxon>Euteleostomi</taxon>
        <taxon>Mammalia</taxon>
        <taxon>Eutheria</taxon>
        <taxon>Laurasiatheria</taxon>
        <taxon>Artiodactyla</taxon>
        <taxon>Ruminantia</taxon>
        <taxon>Pecora</taxon>
        <taxon>Cervidae</taxon>
        <taxon>Odocoileinae</taxon>
        <taxon>Rangifer</taxon>
    </lineage>
</organism>
<name>A0ABN8ZNJ1_RANTA</name>
<evidence type="ECO:0000256" key="1">
    <source>
        <dbReference type="SAM" id="MobiDB-lite"/>
    </source>
</evidence>
<keyword evidence="3" id="KW-1185">Reference proteome</keyword>
<dbReference type="Proteomes" id="UP001176941">
    <property type="component" value="Chromosome 4"/>
</dbReference>
<evidence type="ECO:0000313" key="3">
    <source>
        <dbReference type="Proteomes" id="UP001176941"/>
    </source>
</evidence>
<proteinExistence type="predicted"/>
<feature type="compositionally biased region" description="Basic and acidic residues" evidence="1">
    <location>
        <begin position="18"/>
        <end position="31"/>
    </location>
</feature>
<feature type="region of interest" description="Disordered" evidence="1">
    <location>
        <begin position="1"/>
        <end position="33"/>
    </location>
</feature>
<evidence type="ECO:0000313" key="2">
    <source>
        <dbReference type="EMBL" id="CAI9174546.1"/>
    </source>
</evidence>
<sequence>MSVGPPQASKSPLLWMERPGEEGGRQSEWRLPRSSPSACFSPLTEVLGRATLCGHLLPDGSLAFSLTLPCPLPQCAPQVHQLAVNSWPRAVVVACSLRAIPQGLLKLEMNPNARELPLPVGWRMGKGGPPVPREHSSAELRGVPACHPLEPFFSPQGWSSSFGLCWTSAMREAPLL</sequence>
<accession>A0ABN8ZNJ1</accession>
<reference evidence="2" key="1">
    <citation type="submission" date="2023-04" db="EMBL/GenBank/DDBJ databases">
        <authorList>
            <consortium name="ELIXIR-Norway"/>
        </authorList>
    </citation>
    <scope>NUCLEOTIDE SEQUENCE [LARGE SCALE GENOMIC DNA]</scope>
</reference>
<gene>
    <name evidence="2" type="ORF">MRATA1EN1_LOCUS23508</name>
</gene>
<protein>
    <submittedName>
        <fullName evidence="2">Uncharacterized protein</fullName>
    </submittedName>
</protein>